<dbReference type="EMBL" id="CAGKOT010000001">
    <property type="protein sequence ID" value="CAB5297449.1"/>
    <property type="molecule type" value="Genomic_DNA"/>
</dbReference>
<dbReference type="InterPro" id="IPR034690">
    <property type="entry name" value="Endolysin_T4_type"/>
</dbReference>
<dbReference type="InterPro" id="IPR002196">
    <property type="entry name" value="Glyco_hydro_24"/>
</dbReference>
<dbReference type="GO" id="GO:0009253">
    <property type="term" value="P:peptidoglycan catabolic process"/>
    <property type="evidence" value="ECO:0007669"/>
    <property type="project" value="InterPro"/>
</dbReference>
<name>A0A915YP41_9GLOM</name>
<sequence>MARRSYKKVDEKSSWCNAVSIILCNSRSLFPYLVFKENFYDDPVGITTIGYGHNCKANKDSDKIKAPISIKEAEELLRKDLVKFEDYVNKQVPELNSNQFSAVVSFAYNLGCDKLRTSILLKKLKAGDTQGASEEFGRWVHAKRKRLPGLVRRREDERQLFLKK</sequence>
<dbReference type="InterPro" id="IPR033907">
    <property type="entry name" value="Endolysin_autolysin"/>
</dbReference>
<dbReference type="PANTHER" id="PTHR38107">
    <property type="match status" value="1"/>
</dbReference>
<dbReference type="PANTHER" id="PTHR38107:SF3">
    <property type="entry name" value="LYSOZYME RRRD-RELATED"/>
    <property type="match status" value="1"/>
</dbReference>
<dbReference type="GO" id="GO:0016998">
    <property type="term" value="P:cell wall macromolecule catabolic process"/>
    <property type="evidence" value="ECO:0007669"/>
    <property type="project" value="InterPro"/>
</dbReference>
<dbReference type="GO" id="GO:0003796">
    <property type="term" value="F:lysozyme activity"/>
    <property type="evidence" value="ECO:0007669"/>
    <property type="project" value="InterPro"/>
</dbReference>
<organism evidence="1 2">
    <name type="scientific">Rhizophagus irregularis</name>
    <dbReference type="NCBI Taxonomy" id="588596"/>
    <lineage>
        <taxon>Eukaryota</taxon>
        <taxon>Fungi</taxon>
        <taxon>Fungi incertae sedis</taxon>
        <taxon>Mucoromycota</taxon>
        <taxon>Glomeromycotina</taxon>
        <taxon>Glomeromycetes</taxon>
        <taxon>Glomerales</taxon>
        <taxon>Glomeraceae</taxon>
        <taxon>Rhizophagus</taxon>
    </lineage>
</organism>
<comment type="caution">
    <text evidence="1">The sequence shown here is derived from an EMBL/GenBank/DDBJ whole genome shotgun (WGS) entry which is preliminary data.</text>
</comment>
<proteinExistence type="inferred from homology"/>
<dbReference type="Pfam" id="PF00959">
    <property type="entry name" value="Phage_lysozyme"/>
    <property type="match status" value="1"/>
</dbReference>
<dbReference type="OrthoDB" id="5358886at2759"/>
<dbReference type="AlphaFoldDB" id="A0A915YP41"/>
<dbReference type="VEuPathDB" id="FungiDB:RhiirFUN_001256"/>
<evidence type="ECO:0000313" key="1">
    <source>
        <dbReference type="EMBL" id="CAB5297449.1"/>
    </source>
</evidence>
<dbReference type="CDD" id="cd00737">
    <property type="entry name" value="lyz_endolysin_autolysin"/>
    <property type="match status" value="1"/>
</dbReference>
<accession>A0A915YP41</accession>
<evidence type="ECO:0008006" key="3">
    <source>
        <dbReference type="Google" id="ProtNLM"/>
    </source>
</evidence>
<dbReference type="HAMAP" id="MF_04110">
    <property type="entry name" value="ENDOLYSIN_T4"/>
    <property type="match status" value="1"/>
</dbReference>
<reference evidence="1" key="1">
    <citation type="submission" date="2020-05" db="EMBL/GenBank/DDBJ databases">
        <authorList>
            <person name="Rincon C."/>
            <person name="Sanders R I."/>
            <person name="Robbins C."/>
            <person name="Chaturvedi A."/>
        </authorList>
    </citation>
    <scope>NUCLEOTIDE SEQUENCE</scope>
    <source>
        <strain evidence="1">CHB12</strain>
    </source>
</reference>
<dbReference type="InterPro" id="IPR051018">
    <property type="entry name" value="Bacteriophage_GH24"/>
</dbReference>
<protein>
    <recommendedName>
        <fullName evidence="3">Lysozyme</fullName>
    </recommendedName>
</protein>
<evidence type="ECO:0000313" key="2">
    <source>
        <dbReference type="Proteomes" id="UP000684084"/>
    </source>
</evidence>
<dbReference type="Proteomes" id="UP000684084">
    <property type="component" value="Unassembled WGS sequence"/>
</dbReference>
<gene>
    <name evidence="1" type="ORF">CHRIB12_LOCUS576</name>
</gene>